<dbReference type="PANTHER" id="PTHR30618">
    <property type="entry name" value="NCS1 FAMILY PURINE/PYRIMIDINE TRANSPORTER"/>
    <property type="match status" value="1"/>
</dbReference>
<feature type="transmembrane region" description="Helical" evidence="6">
    <location>
        <begin position="235"/>
        <end position="256"/>
    </location>
</feature>
<evidence type="ECO:0008006" key="8">
    <source>
        <dbReference type="Google" id="ProtNLM"/>
    </source>
</evidence>
<dbReference type="GO" id="GO:0016020">
    <property type="term" value="C:membrane"/>
    <property type="evidence" value="ECO:0007669"/>
    <property type="project" value="UniProtKB-SubCell"/>
</dbReference>
<comment type="similarity">
    <text evidence="2">Belongs to the purine-cytosine permease (2.A.39) family.</text>
</comment>
<dbReference type="FunFam" id="1.10.4160.10:FF:000001">
    <property type="entry name" value="Uracil permease, putative"/>
    <property type="match status" value="1"/>
</dbReference>
<evidence type="ECO:0000256" key="6">
    <source>
        <dbReference type="SAM" id="Phobius"/>
    </source>
</evidence>
<dbReference type="PANTHER" id="PTHR30618:SF0">
    <property type="entry name" value="PURINE-URACIL PERMEASE NCS1"/>
    <property type="match status" value="1"/>
</dbReference>
<evidence type="ECO:0000313" key="7">
    <source>
        <dbReference type="RefSeq" id="XP_059602203.1"/>
    </source>
</evidence>
<name>A0AAJ8BSL8_ASPNG</name>
<keyword evidence="5 6" id="KW-0472">Membrane</keyword>
<feature type="transmembrane region" description="Helical" evidence="6">
    <location>
        <begin position="277"/>
        <end position="300"/>
    </location>
</feature>
<feature type="transmembrane region" description="Helical" evidence="6">
    <location>
        <begin position="397"/>
        <end position="423"/>
    </location>
</feature>
<keyword evidence="3 6" id="KW-0812">Transmembrane</keyword>
<dbReference type="Pfam" id="PF02133">
    <property type="entry name" value="Transp_cyt_pur"/>
    <property type="match status" value="1"/>
</dbReference>
<protein>
    <recommendedName>
        <fullName evidence="8">NCS1 nucleoside transporter</fullName>
    </recommendedName>
</protein>
<evidence type="ECO:0000256" key="1">
    <source>
        <dbReference type="ARBA" id="ARBA00004141"/>
    </source>
</evidence>
<accession>A0AAJ8BSL8</accession>
<dbReference type="InterPro" id="IPR001248">
    <property type="entry name" value="Pur-cyt_permease"/>
</dbReference>
<dbReference type="GeneID" id="4986839"/>
<feature type="transmembrane region" description="Helical" evidence="6">
    <location>
        <begin position="69"/>
        <end position="92"/>
    </location>
</feature>
<reference evidence="7" key="2">
    <citation type="submission" date="2025-08" db="UniProtKB">
        <authorList>
            <consortium name="RefSeq"/>
        </authorList>
    </citation>
    <scope>IDENTIFICATION</scope>
</reference>
<organism evidence="7">
    <name type="scientific">Aspergillus niger</name>
    <dbReference type="NCBI Taxonomy" id="5061"/>
    <lineage>
        <taxon>Eukaryota</taxon>
        <taxon>Fungi</taxon>
        <taxon>Dikarya</taxon>
        <taxon>Ascomycota</taxon>
        <taxon>Pezizomycotina</taxon>
        <taxon>Eurotiomycetes</taxon>
        <taxon>Eurotiomycetidae</taxon>
        <taxon>Eurotiales</taxon>
        <taxon>Aspergillaceae</taxon>
        <taxon>Aspergillus</taxon>
        <taxon>Aspergillus subgen. Circumdati</taxon>
    </lineage>
</organism>
<dbReference type="RefSeq" id="XP_059602203.1">
    <property type="nucleotide sequence ID" value="XM_059743986.1"/>
</dbReference>
<dbReference type="CDD" id="cd11482">
    <property type="entry name" value="SLC-NCS1sbd_NRT1-like"/>
    <property type="match status" value="1"/>
</dbReference>
<dbReference type="AlphaFoldDB" id="A0AAJ8BSL8"/>
<feature type="transmembrane region" description="Helical" evidence="6">
    <location>
        <begin position="360"/>
        <end position="377"/>
    </location>
</feature>
<dbReference type="KEGG" id="ang:An13g03930"/>
<feature type="transmembrane region" description="Helical" evidence="6">
    <location>
        <begin position="320"/>
        <end position="339"/>
    </location>
</feature>
<keyword evidence="4 6" id="KW-1133">Transmembrane helix</keyword>
<comment type="subcellular location">
    <subcellularLocation>
        <location evidence="1">Membrane</location>
        <topology evidence="1">Multi-pass membrane protein</topology>
    </subcellularLocation>
</comment>
<reference evidence="7" key="1">
    <citation type="submission" date="2025-02" db="EMBL/GenBank/DDBJ databases">
        <authorList>
            <consortium name="NCBI Genome Project"/>
        </authorList>
    </citation>
    <scope>NUCLEOTIDE SEQUENCE</scope>
</reference>
<evidence type="ECO:0000256" key="5">
    <source>
        <dbReference type="ARBA" id="ARBA00023136"/>
    </source>
</evidence>
<feature type="transmembrane region" description="Helical" evidence="6">
    <location>
        <begin position="443"/>
        <end position="462"/>
    </location>
</feature>
<proteinExistence type="inferred from homology"/>
<dbReference type="GO" id="GO:0022857">
    <property type="term" value="F:transmembrane transporter activity"/>
    <property type="evidence" value="ECO:0007669"/>
    <property type="project" value="UniProtKB-ARBA"/>
</dbReference>
<gene>
    <name evidence="7" type="ORF">An13g03930</name>
</gene>
<feature type="transmembrane region" description="Helical" evidence="6">
    <location>
        <begin position="193"/>
        <end position="215"/>
    </location>
</feature>
<dbReference type="Gene3D" id="1.10.4160.10">
    <property type="entry name" value="Hydantoin permease"/>
    <property type="match status" value="1"/>
</dbReference>
<evidence type="ECO:0000256" key="2">
    <source>
        <dbReference type="ARBA" id="ARBA00008974"/>
    </source>
</evidence>
<sequence length="533" mass="58368">MGLKQRLQVKHGDLVSGVDSNADLDPIPRNSPRRTWGWVSLTGFWISEAFSISMYQVTSTSVSKGLNAGLAIAAVVIGHMLVYIPVVLDGYVGSIYGINFPILTRASYGMRGSYFAVLKQVRGLVAIIWFGTQTYQTGECISSMISAIWPSFEHLPNHLPSSGPITSARLLCFFLAIIVQLPLLYLNIPQLRYLFLVKMVIMPIFGLTLFIWAVATAHGFGPVFSKPSQITDGTPVAVVFLQCVTSAIGPKATLALNMPDFTRYAHSPRQIIWTQALGLIVLVSLCGVLGATVTSASEIIYGVQTWNPLQVAALWNNRAAQFFAALCWSLAAIGTNLSANSVSFSNDLTLWFPRYINARRGAYVCAVLSILSCPWYIQNEYGFIPIRTANTNFYPSAASFSSFLGGYSLFLGSLAGIIIVDYWIIRKRQLRVHSLYDPRGTHFFTWGFNLRAFAAFICGIAPNLPGLANACGQSGVPVGAVYLYSLSWLVSILVSGGVYWLLCKIWPVAVDDDEGGIWEAVEVTTKELENSTQ</sequence>
<feature type="transmembrane region" description="Helical" evidence="6">
    <location>
        <begin position="482"/>
        <end position="502"/>
    </location>
</feature>
<evidence type="ECO:0000256" key="3">
    <source>
        <dbReference type="ARBA" id="ARBA00022692"/>
    </source>
</evidence>
<dbReference type="InterPro" id="IPR045225">
    <property type="entry name" value="Uracil/uridine/allantoin_perm"/>
</dbReference>
<evidence type="ECO:0000256" key="4">
    <source>
        <dbReference type="ARBA" id="ARBA00022989"/>
    </source>
</evidence>
<feature type="transmembrane region" description="Helical" evidence="6">
    <location>
        <begin position="168"/>
        <end position="186"/>
    </location>
</feature>